<gene>
    <name evidence="2" type="ORF">UF78_09080</name>
</gene>
<feature type="transmembrane region" description="Helical" evidence="1">
    <location>
        <begin position="64"/>
        <end position="87"/>
    </location>
</feature>
<evidence type="ECO:0000313" key="2">
    <source>
        <dbReference type="EMBL" id="KJH82286.1"/>
    </source>
</evidence>
<proteinExistence type="predicted"/>
<organism evidence="2 3">
    <name type="scientific">Stutzerimonas stutzeri</name>
    <name type="common">Pseudomonas stutzeri</name>
    <dbReference type="NCBI Taxonomy" id="316"/>
    <lineage>
        <taxon>Bacteria</taxon>
        <taxon>Pseudomonadati</taxon>
        <taxon>Pseudomonadota</taxon>
        <taxon>Gammaproteobacteria</taxon>
        <taxon>Pseudomonadales</taxon>
        <taxon>Pseudomonadaceae</taxon>
        <taxon>Stutzerimonas</taxon>
    </lineage>
</organism>
<reference evidence="2 3" key="1">
    <citation type="submission" date="2015-02" db="EMBL/GenBank/DDBJ databases">
        <title>Draft genome sequence of Pseudomonas stutzeri NT0128 isolated from wheat (Triticum turgidum) rhizosphere.</title>
        <authorList>
            <person name="Tovi N."/>
            <person name="Frenk S."/>
            <person name="Hadar Y."/>
            <person name="Minz D."/>
        </authorList>
    </citation>
    <scope>NUCLEOTIDE SEQUENCE [LARGE SCALE GENOMIC DNA]</scope>
    <source>
        <strain evidence="2 3">NT0128</strain>
    </source>
</reference>
<dbReference type="PATRIC" id="fig|316.101.peg.841"/>
<protein>
    <submittedName>
        <fullName evidence="2">Uncharacterized protein</fullName>
    </submittedName>
</protein>
<dbReference type="AlphaFoldDB" id="A0A0D9ASD7"/>
<keyword evidence="1" id="KW-0812">Transmembrane</keyword>
<keyword evidence="1" id="KW-0472">Membrane</keyword>
<feature type="transmembrane region" description="Helical" evidence="1">
    <location>
        <begin position="142"/>
        <end position="159"/>
    </location>
</feature>
<name>A0A0D9ASD7_STUST</name>
<dbReference type="EMBL" id="JYHV01000015">
    <property type="protein sequence ID" value="KJH82286.1"/>
    <property type="molecule type" value="Genomic_DNA"/>
</dbReference>
<feature type="transmembrane region" description="Helical" evidence="1">
    <location>
        <begin position="21"/>
        <end position="40"/>
    </location>
</feature>
<feature type="transmembrane region" description="Helical" evidence="1">
    <location>
        <begin position="117"/>
        <end position="136"/>
    </location>
</feature>
<dbReference type="Proteomes" id="UP000032487">
    <property type="component" value="Unassembled WGS sequence"/>
</dbReference>
<sequence length="217" mass="24801">MIKKIASTLKAIIKHKFRATAILVILAFTLFGYWLIDLLIDGDYFTKYKELDPFAKELVSIEGWWLETLIGGCVPMFLVFGIQFYLLKFDLEPEKREFIFAALPFIPKLKWLTNKPIIFMLGTSSIFLGMVLYLGIEGNTKYLAALFIPALLFLFIYLLRISSSQISSGEGFSKFTHKKCVSIGWACIVLSFSCWVYADVILPFSDALKLWSELNKS</sequence>
<accession>A0A0D9ASD7</accession>
<comment type="caution">
    <text evidence="2">The sequence shown here is derived from an EMBL/GenBank/DDBJ whole genome shotgun (WGS) entry which is preliminary data.</text>
</comment>
<keyword evidence="1" id="KW-1133">Transmembrane helix</keyword>
<evidence type="ECO:0000313" key="3">
    <source>
        <dbReference type="Proteomes" id="UP000032487"/>
    </source>
</evidence>
<feature type="transmembrane region" description="Helical" evidence="1">
    <location>
        <begin position="180"/>
        <end position="198"/>
    </location>
</feature>
<evidence type="ECO:0000256" key="1">
    <source>
        <dbReference type="SAM" id="Phobius"/>
    </source>
</evidence>